<feature type="compositionally biased region" description="Low complexity" evidence="5">
    <location>
        <begin position="194"/>
        <end position="206"/>
    </location>
</feature>
<evidence type="ECO:0000256" key="3">
    <source>
        <dbReference type="ARBA" id="ARBA00022989"/>
    </source>
</evidence>
<dbReference type="SUPFAM" id="SSF74653">
    <property type="entry name" value="TolA/TonB C-terminal domain"/>
    <property type="match status" value="1"/>
</dbReference>
<dbReference type="InterPro" id="IPR003538">
    <property type="entry name" value="TonB"/>
</dbReference>
<protein>
    <recommendedName>
        <fullName evidence="7">TonB C-terminal domain-containing protein</fullName>
    </recommendedName>
</protein>
<evidence type="ECO:0000256" key="2">
    <source>
        <dbReference type="ARBA" id="ARBA00022692"/>
    </source>
</evidence>
<dbReference type="EMBL" id="LMTZ01000101">
    <property type="protein sequence ID" value="KST65981.1"/>
    <property type="molecule type" value="Genomic_DNA"/>
</dbReference>
<dbReference type="GO" id="GO:0055085">
    <property type="term" value="P:transmembrane transport"/>
    <property type="evidence" value="ECO:0007669"/>
    <property type="project" value="InterPro"/>
</dbReference>
<feature type="compositionally biased region" description="Pro residues" evidence="5">
    <location>
        <begin position="128"/>
        <end position="139"/>
    </location>
</feature>
<gene>
    <name evidence="8" type="ORF">BC008_23690</name>
</gene>
<dbReference type="GO" id="GO:0031992">
    <property type="term" value="F:energy transducer activity"/>
    <property type="evidence" value="ECO:0007669"/>
    <property type="project" value="InterPro"/>
</dbReference>
<evidence type="ECO:0000259" key="7">
    <source>
        <dbReference type="PROSITE" id="PS52015"/>
    </source>
</evidence>
<feature type="transmembrane region" description="Helical" evidence="6">
    <location>
        <begin position="20"/>
        <end position="42"/>
    </location>
</feature>
<proteinExistence type="predicted"/>
<feature type="region of interest" description="Disordered" evidence="5">
    <location>
        <begin position="56"/>
        <end position="314"/>
    </location>
</feature>
<dbReference type="AlphaFoldDB" id="A0A0V7ZN55"/>
<keyword evidence="9" id="KW-1185">Reference proteome</keyword>
<feature type="compositionally biased region" description="Basic and acidic residues" evidence="5">
    <location>
        <begin position="208"/>
        <end position="230"/>
    </location>
</feature>
<keyword evidence="3 6" id="KW-1133">Transmembrane helix</keyword>
<evidence type="ECO:0000256" key="5">
    <source>
        <dbReference type="SAM" id="MobiDB-lite"/>
    </source>
</evidence>
<feature type="compositionally biased region" description="Gly residues" evidence="5">
    <location>
        <begin position="303"/>
        <end position="313"/>
    </location>
</feature>
<dbReference type="GO" id="GO:0015891">
    <property type="term" value="P:siderophore transport"/>
    <property type="evidence" value="ECO:0007669"/>
    <property type="project" value="InterPro"/>
</dbReference>
<accession>A0A0V7ZN55</accession>
<name>A0A0V7ZN55_9CYAN</name>
<feature type="compositionally biased region" description="Pro residues" evidence="5">
    <location>
        <begin position="148"/>
        <end position="167"/>
    </location>
</feature>
<dbReference type="InterPro" id="IPR037682">
    <property type="entry name" value="TonB_C"/>
</dbReference>
<organism evidence="8 9">
    <name type="scientific">Mastigocoleus testarum BC008</name>
    <dbReference type="NCBI Taxonomy" id="371196"/>
    <lineage>
        <taxon>Bacteria</taxon>
        <taxon>Bacillati</taxon>
        <taxon>Cyanobacteriota</taxon>
        <taxon>Cyanophyceae</taxon>
        <taxon>Nostocales</taxon>
        <taxon>Hapalosiphonaceae</taxon>
        <taxon>Mastigocoleus</taxon>
    </lineage>
</organism>
<dbReference type="NCBIfam" id="TIGR01352">
    <property type="entry name" value="tonB_Cterm"/>
    <property type="match status" value="1"/>
</dbReference>
<feature type="domain" description="TonB C-terminal" evidence="7">
    <location>
        <begin position="312"/>
        <end position="398"/>
    </location>
</feature>
<dbReference type="GO" id="GO:0030288">
    <property type="term" value="C:outer membrane-bounded periplasmic space"/>
    <property type="evidence" value="ECO:0007669"/>
    <property type="project" value="InterPro"/>
</dbReference>
<comment type="subcellular location">
    <subcellularLocation>
        <location evidence="1">Membrane</location>
        <topology evidence="1">Single-pass membrane protein</topology>
    </subcellularLocation>
</comment>
<evidence type="ECO:0000256" key="4">
    <source>
        <dbReference type="ARBA" id="ARBA00023136"/>
    </source>
</evidence>
<evidence type="ECO:0000313" key="9">
    <source>
        <dbReference type="Proteomes" id="UP000053372"/>
    </source>
</evidence>
<feature type="compositionally biased region" description="Basic and acidic residues" evidence="5">
    <location>
        <begin position="67"/>
        <end position="94"/>
    </location>
</feature>
<dbReference type="Pfam" id="PF03544">
    <property type="entry name" value="TonB_C"/>
    <property type="match status" value="1"/>
</dbReference>
<sequence length="398" mass="43737">MRVSGIALKQRETEIKALRLFVASSLVGSLVVHLGLLASGILNINVQVPKPENEPIELTFIDPPIPEETKEPPKPEPPEPEPPKPEPQQLEKIEPLLPEPETITNSFSNPGGSSASSTVPEISEFKPQAPPKPLVPQTPRPKVEQIEPPKPIQPPPQIAPKPVPQPQPTQEANENLRRLLTQEKDSRTKPELSIPQTPIQEPQPTQKTNEDLRRLLAKQERNSRTPREFSPDPTPTQSPKATQADSKKLRRILTENPPSSPSDTFNSSPKIAANKDTSSRRRRRDFAGNNEVATAPTTPNPGTGSGIGNLTGDGDGRAACRRCRTSYPSWAKRKGVEGRITVALDTDSQGNVTNVRLISSSGNNRLDQEHLKLARKWKLKSSSNGRKGVRIVTNYVLE</sequence>
<dbReference type="PRINTS" id="PR01374">
    <property type="entry name" value="TONBPROTEIN"/>
</dbReference>
<dbReference type="Gene3D" id="3.30.1150.10">
    <property type="match status" value="1"/>
</dbReference>
<keyword evidence="4 6" id="KW-0472">Membrane</keyword>
<comment type="caution">
    <text evidence="8">The sequence shown here is derived from an EMBL/GenBank/DDBJ whole genome shotgun (WGS) entry which is preliminary data.</text>
</comment>
<evidence type="ECO:0000256" key="1">
    <source>
        <dbReference type="ARBA" id="ARBA00004167"/>
    </source>
</evidence>
<keyword evidence="2 6" id="KW-0812">Transmembrane</keyword>
<evidence type="ECO:0000256" key="6">
    <source>
        <dbReference type="SAM" id="Phobius"/>
    </source>
</evidence>
<feature type="compositionally biased region" description="Basic and acidic residues" evidence="5">
    <location>
        <begin position="174"/>
        <end position="190"/>
    </location>
</feature>
<dbReference type="PROSITE" id="PS52015">
    <property type="entry name" value="TONB_CTD"/>
    <property type="match status" value="1"/>
</dbReference>
<feature type="compositionally biased region" description="Polar residues" evidence="5">
    <location>
        <begin position="235"/>
        <end position="244"/>
    </location>
</feature>
<dbReference type="Proteomes" id="UP000053372">
    <property type="component" value="Unassembled WGS sequence"/>
</dbReference>
<reference evidence="8 9" key="1">
    <citation type="journal article" date="2015" name="Genome Announc.">
        <title>Draft Genome of the Euendolithic (true boring) Cyanobacterium Mastigocoleus testarum strain BC008.</title>
        <authorList>
            <person name="Guida B.S."/>
            <person name="Garcia-Pichel F."/>
        </authorList>
    </citation>
    <scope>NUCLEOTIDE SEQUENCE [LARGE SCALE GENOMIC DNA]</scope>
    <source>
        <strain evidence="8 9">BC008</strain>
    </source>
</reference>
<dbReference type="GO" id="GO:0016020">
    <property type="term" value="C:membrane"/>
    <property type="evidence" value="ECO:0007669"/>
    <property type="project" value="UniProtKB-SubCell"/>
</dbReference>
<dbReference type="InterPro" id="IPR006260">
    <property type="entry name" value="TonB/TolA_C"/>
</dbReference>
<dbReference type="RefSeq" id="WP_058183912.1">
    <property type="nucleotide sequence ID" value="NZ_LMTZ01000101.1"/>
</dbReference>
<evidence type="ECO:0000313" key="8">
    <source>
        <dbReference type="EMBL" id="KST65981.1"/>
    </source>
</evidence>
<feature type="compositionally biased region" description="Low complexity" evidence="5">
    <location>
        <begin position="95"/>
        <end position="117"/>
    </location>
</feature>